<organism evidence="2 3">
    <name type="scientific">Monilinia fructicola</name>
    <name type="common">Brown rot fungus</name>
    <name type="synonym">Ciboria fructicola</name>
    <dbReference type="NCBI Taxonomy" id="38448"/>
    <lineage>
        <taxon>Eukaryota</taxon>
        <taxon>Fungi</taxon>
        <taxon>Dikarya</taxon>
        <taxon>Ascomycota</taxon>
        <taxon>Pezizomycotina</taxon>
        <taxon>Leotiomycetes</taxon>
        <taxon>Helotiales</taxon>
        <taxon>Sclerotiniaceae</taxon>
        <taxon>Monilinia</taxon>
    </lineage>
</organism>
<dbReference type="EMBL" id="VICG01000004">
    <property type="protein sequence ID" value="KAA8572853.1"/>
    <property type="molecule type" value="Genomic_DNA"/>
</dbReference>
<comment type="caution">
    <text evidence="2">The sequence shown here is derived from an EMBL/GenBank/DDBJ whole genome shotgun (WGS) entry which is preliminary data.</text>
</comment>
<gene>
    <name evidence="2" type="ORF">EYC84_003423</name>
</gene>
<protein>
    <submittedName>
        <fullName evidence="2">Uncharacterized protein</fullName>
    </submittedName>
</protein>
<dbReference type="Proteomes" id="UP000322873">
    <property type="component" value="Unassembled WGS sequence"/>
</dbReference>
<sequence length="156" mass="17854">MTTRRLTSSNGPPLPSTEYRYRAHHIKQKHPAPPHIQSPKSKVQTRRSHQQTPSAGPAFDTRKLFHARTIMPKSRTTYSSCTYLYLPYCTVQFLQHDGKARIARADSAEHTTEPHRSRLDCHPSIHDIHPCHASQNLKTIIPQMQKRSSLCLQVPC</sequence>
<evidence type="ECO:0000256" key="1">
    <source>
        <dbReference type="SAM" id="MobiDB-lite"/>
    </source>
</evidence>
<keyword evidence="3" id="KW-1185">Reference proteome</keyword>
<name>A0A5M9JWL0_MONFR</name>
<proteinExistence type="predicted"/>
<dbReference type="AlphaFoldDB" id="A0A5M9JWL0"/>
<reference evidence="2 3" key="1">
    <citation type="submission" date="2019-06" db="EMBL/GenBank/DDBJ databases">
        <title>Genome Sequence of the Brown Rot Fungal Pathogen Monilinia fructicola.</title>
        <authorList>
            <person name="De Miccolis Angelini R.M."/>
            <person name="Landi L."/>
            <person name="Abate D."/>
            <person name="Pollastro S."/>
            <person name="Romanazzi G."/>
            <person name="Faretra F."/>
        </authorList>
    </citation>
    <scope>NUCLEOTIDE SEQUENCE [LARGE SCALE GENOMIC DNA]</scope>
    <source>
        <strain evidence="2 3">Mfrc123</strain>
    </source>
</reference>
<feature type="region of interest" description="Disordered" evidence="1">
    <location>
        <begin position="27"/>
        <end position="61"/>
    </location>
</feature>
<evidence type="ECO:0000313" key="2">
    <source>
        <dbReference type="EMBL" id="KAA8572853.1"/>
    </source>
</evidence>
<evidence type="ECO:0000313" key="3">
    <source>
        <dbReference type="Proteomes" id="UP000322873"/>
    </source>
</evidence>
<accession>A0A5M9JWL0</accession>